<organism evidence="3 4">
    <name type="scientific">Ancylobacter oerskovii</name>
    <dbReference type="NCBI Taxonomy" id="459519"/>
    <lineage>
        <taxon>Bacteria</taxon>
        <taxon>Pseudomonadati</taxon>
        <taxon>Pseudomonadota</taxon>
        <taxon>Alphaproteobacteria</taxon>
        <taxon>Hyphomicrobiales</taxon>
        <taxon>Xanthobacteraceae</taxon>
        <taxon>Ancylobacter</taxon>
    </lineage>
</organism>
<proteinExistence type="predicted"/>
<keyword evidence="3" id="KW-0378">Hydrolase</keyword>
<keyword evidence="1" id="KW-1133">Transmembrane helix</keyword>
<sequence>MADPGRRPARIRFLRPIAGLIGQIGLIVHLTLLAGAAMAATVSVSGTGLLVDGKAFHVRGAAGEDRLSELAGLGATTVRTYGGDPGAVLDAAEKAGLKVIVGLWLEHPRRGVDYADRAFAEKQLAEFRQTVEKYKEHPALLMWGIGNEVESELADDRAVWPAIEEVAAMVKAVDPSHPRIAVLAETGTDKVRKLRDAAPSIDVLGVNAYGDALYSVVARARDQGWTGPVVITELGARGQWQAATAPWGAPFELTSTQKAIELRRYIAALEKQDVGIILFLWGWKQEVTPSWHSLHLPSGEWTEASESMADAWGGHTPGGNRAPRIAQLRLVGDPSQPYASVGASESWEVELEAVDPDGDALDVRWIVREESRIRTVAGDFEPDANVVADAAVTTAKGARVRALPVGKYRLFVELRDGRGAAATANLPFEVR</sequence>
<reference evidence="4" key="1">
    <citation type="journal article" date="2019" name="Int. J. Syst. Evol. Microbiol.">
        <title>The Global Catalogue of Microorganisms (GCM) 10K type strain sequencing project: providing services to taxonomists for standard genome sequencing and annotation.</title>
        <authorList>
            <consortium name="The Broad Institute Genomics Platform"/>
            <consortium name="The Broad Institute Genome Sequencing Center for Infectious Disease"/>
            <person name="Wu L."/>
            <person name="Ma J."/>
        </authorList>
    </citation>
    <scope>NUCLEOTIDE SEQUENCE [LARGE SCALE GENOMIC DNA]</scope>
    <source>
        <strain evidence="4">CCM 7435</strain>
    </source>
</reference>
<dbReference type="Pfam" id="PF02836">
    <property type="entry name" value="Glyco_hydro_2_C"/>
    <property type="match status" value="1"/>
</dbReference>
<dbReference type="RefSeq" id="WP_246548615.1">
    <property type="nucleotide sequence ID" value="NZ_JAHBGB010000019.1"/>
</dbReference>
<evidence type="ECO:0000313" key="3">
    <source>
        <dbReference type="EMBL" id="MFD2139426.1"/>
    </source>
</evidence>
<keyword evidence="1" id="KW-0812">Transmembrane</keyword>
<comment type="caution">
    <text evidence="3">The sequence shown here is derived from an EMBL/GenBank/DDBJ whole genome shotgun (WGS) entry which is preliminary data.</text>
</comment>
<dbReference type="GO" id="GO:0016787">
    <property type="term" value="F:hydrolase activity"/>
    <property type="evidence" value="ECO:0007669"/>
    <property type="project" value="UniProtKB-KW"/>
</dbReference>
<dbReference type="SUPFAM" id="SSF51445">
    <property type="entry name" value="(Trans)glycosidases"/>
    <property type="match status" value="1"/>
</dbReference>
<dbReference type="EMBL" id="JBHUHD010000001">
    <property type="protein sequence ID" value="MFD2139426.1"/>
    <property type="molecule type" value="Genomic_DNA"/>
</dbReference>
<dbReference type="Gene3D" id="3.20.20.80">
    <property type="entry name" value="Glycosidases"/>
    <property type="match status" value="1"/>
</dbReference>
<name>A0ABW4YSV9_9HYPH</name>
<feature type="transmembrane region" description="Helical" evidence="1">
    <location>
        <begin position="20"/>
        <end position="40"/>
    </location>
</feature>
<protein>
    <submittedName>
        <fullName evidence="3">Glycoside hydrolase family 2 TIM barrel-domain containing protein</fullName>
    </submittedName>
</protein>
<keyword evidence="1" id="KW-0472">Membrane</keyword>
<dbReference type="InterPro" id="IPR006103">
    <property type="entry name" value="Glyco_hydro_2_cat"/>
</dbReference>
<keyword evidence="4" id="KW-1185">Reference proteome</keyword>
<evidence type="ECO:0000256" key="1">
    <source>
        <dbReference type="SAM" id="Phobius"/>
    </source>
</evidence>
<gene>
    <name evidence="3" type="ORF">ACFSNC_03355</name>
</gene>
<feature type="domain" description="Glycoside hydrolase family 2 catalytic" evidence="2">
    <location>
        <begin position="119"/>
        <end position="178"/>
    </location>
</feature>
<accession>A0ABW4YSV9</accession>
<dbReference type="Proteomes" id="UP001597299">
    <property type="component" value="Unassembled WGS sequence"/>
</dbReference>
<evidence type="ECO:0000259" key="2">
    <source>
        <dbReference type="Pfam" id="PF02836"/>
    </source>
</evidence>
<evidence type="ECO:0000313" key="4">
    <source>
        <dbReference type="Proteomes" id="UP001597299"/>
    </source>
</evidence>
<dbReference type="InterPro" id="IPR017853">
    <property type="entry name" value="GH"/>
</dbReference>